<evidence type="ECO:0008006" key="3">
    <source>
        <dbReference type="Google" id="ProtNLM"/>
    </source>
</evidence>
<dbReference type="SUPFAM" id="SSF81901">
    <property type="entry name" value="HCP-like"/>
    <property type="match status" value="1"/>
</dbReference>
<dbReference type="InterPro" id="IPR006597">
    <property type="entry name" value="Sel1-like"/>
</dbReference>
<accession>A0A653E4C7</accession>
<dbReference type="PANTHER" id="PTHR11102">
    <property type="entry name" value="SEL-1-LIKE PROTEIN"/>
    <property type="match status" value="1"/>
</dbReference>
<keyword evidence="1" id="KW-0732">Signal</keyword>
<dbReference type="SMART" id="SM00671">
    <property type="entry name" value="SEL1"/>
    <property type="match status" value="3"/>
</dbReference>
<name>A0A653E4C7_9PSED</name>
<dbReference type="EMBL" id="LR215729">
    <property type="protein sequence ID" value="VEV97545.1"/>
    <property type="molecule type" value="Genomic_DNA"/>
</dbReference>
<dbReference type="Pfam" id="PF08238">
    <property type="entry name" value="Sel1"/>
    <property type="match status" value="2"/>
</dbReference>
<protein>
    <recommendedName>
        <fullName evidence="3">Sel1 repeat family protein</fullName>
    </recommendedName>
</protein>
<organism evidence="2">
    <name type="scientific">Pseudomonas marincola</name>
    <dbReference type="NCBI Taxonomy" id="437900"/>
    <lineage>
        <taxon>Bacteria</taxon>
        <taxon>Pseudomonadati</taxon>
        <taxon>Pseudomonadota</taxon>
        <taxon>Gammaproteobacteria</taxon>
        <taxon>Pseudomonadales</taxon>
        <taxon>Pseudomonadaceae</taxon>
        <taxon>Pseudomonas</taxon>
    </lineage>
</organism>
<dbReference type="AlphaFoldDB" id="A0A653E4C7"/>
<evidence type="ECO:0000313" key="2">
    <source>
        <dbReference type="EMBL" id="VEV97545.1"/>
    </source>
</evidence>
<dbReference type="PROSITE" id="PS51257">
    <property type="entry name" value="PROKAR_LIPOPROTEIN"/>
    <property type="match status" value="1"/>
</dbReference>
<gene>
    <name evidence="2" type="ORF">PMYSY11_2500</name>
</gene>
<dbReference type="InterPro" id="IPR050767">
    <property type="entry name" value="Sel1_AlgK"/>
</dbReference>
<feature type="chain" id="PRO_5024986688" description="Sel1 repeat family protein" evidence="1">
    <location>
        <begin position="28"/>
        <end position="182"/>
    </location>
</feature>
<sequence length="182" mass="19805">MKYATGPLAKLAGLVAALLIVAGCSSKGDQPQTPETPTTGDAPATQQMNEYEQLQMRAKQGDINSQFQLGSSYFVGKPVKDLKQAEYWWKQAADKGLSMAAVSLAYLYTGRDDPAMANQKEMLKYLNQSAAANNPMAQHILGTLYLKGDFGVPRDPTQAKALFQSACNSRYSESCETLKKLP</sequence>
<evidence type="ECO:0000256" key="1">
    <source>
        <dbReference type="SAM" id="SignalP"/>
    </source>
</evidence>
<reference evidence="2" key="1">
    <citation type="submission" date="2019-02" db="EMBL/GenBank/DDBJ databases">
        <authorList>
            <consortium name="Genoscope - CEA"/>
            <person name="William W."/>
        </authorList>
    </citation>
    <scope>NUCLEOTIDE SEQUENCE [LARGE SCALE GENOMIC DNA]</scope>
    <source>
        <strain evidence="2">YSy11</strain>
    </source>
</reference>
<dbReference type="InterPro" id="IPR011990">
    <property type="entry name" value="TPR-like_helical_dom_sf"/>
</dbReference>
<dbReference type="PANTHER" id="PTHR11102:SF160">
    <property type="entry name" value="ERAD-ASSOCIATED E3 UBIQUITIN-PROTEIN LIGASE COMPONENT HRD3"/>
    <property type="match status" value="1"/>
</dbReference>
<feature type="signal peptide" evidence="1">
    <location>
        <begin position="1"/>
        <end position="27"/>
    </location>
</feature>
<dbReference type="RefSeq" id="WP_150548408.1">
    <property type="nucleotide sequence ID" value="NZ_LR215729.2"/>
</dbReference>
<proteinExistence type="predicted"/>
<dbReference type="Gene3D" id="1.25.40.10">
    <property type="entry name" value="Tetratricopeptide repeat domain"/>
    <property type="match status" value="1"/>
</dbReference>